<sequence length="201" mass="22269">MHYQQQNPQGDFRVVFLHGSGGGPETPFMDFFADYCVHLGAEVVRPDFPYWQQVRVSGKPRPPNRMPVLVEAVTELLNHLQQDHKPLVLMGKSLGSRVMLRLAAPFNATRLVALGFPFHPPSKPQNSRLEELSLSPVPGLILQGTRDPFSKPLSASVELPDNWQMTWLQGADHGFQATKAKAADTPKLWQHAADAIGGFLA</sequence>
<organism evidence="2 3">
    <name type="scientific">Idiomarina aquatica</name>
    <dbReference type="NCBI Taxonomy" id="1327752"/>
    <lineage>
        <taxon>Bacteria</taxon>
        <taxon>Pseudomonadati</taxon>
        <taxon>Pseudomonadota</taxon>
        <taxon>Gammaproteobacteria</taxon>
        <taxon>Alteromonadales</taxon>
        <taxon>Idiomarinaceae</taxon>
        <taxon>Idiomarina</taxon>
    </lineage>
</organism>
<reference evidence="3" key="1">
    <citation type="journal article" date="2018" name="Front. Microbiol.">
        <title>Genome-Based Analysis Reveals the Taxonomy and Diversity of the Family Idiomarinaceae.</title>
        <authorList>
            <person name="Liu Y."/>
            <person name="Lai Q."/>
            <person name="Shao Z."/>
        </authorList>
    </citation>
    <scope>NUCLEOTIDE SEQUENCE [LARGE SCALE GENOMIC DNA]</scope>
    <source>
        <strain evidence="3">SN-14</strain>
    </source>
</reference>
<name>A0AA94JEX0_9GAMM</name>
<evidence type="ECO:0000313" key="2">
    <source>
        <dbReference type="EMBL" id="RUO45735.1"/>
    </source>
</evidence>
<accession>A0AA94JEX0</accession>
<dbReference type="Pfam" id="PF20408">
    <property type="entry name" value="Abhydrolase_11"/>
    <property type="match status" value="1"/>
</dbReference>
<dbReference type="Gene3D" id="3.40.50.1820">
    <property type="entry name" value="alpha/beta hydrolase"/>
    <property type="match status" value="1"/>
</dbReference>
<dbReference type="AlphaFoldDB" id="A0AA94JEX0"/>
<dbReference type="PANTHER" id="PTHR13136:SF11">
    <property type="entry name" value="TESTIS-EXPRESSED PROTEIN 30"/>
    <property type="match status" value="1"/>
</dbReference>
<keyword evidence="3" id="KW-1185">Reference proteome</keyword>
<protein>
    <submittedName>
        <fullName evidence="2">Alpha/beta hydrolase</fullName>
    </submittedName>
</protein>
<dbReference type="GO" id="GO:0016787">
    <property type="term" value="F:hydrolase activity"/>
    <property type="evidence" value="ECO:0007669"/>
    <property type="project" value="UniProtKB-KW"/>
</dbReference>
<keyword evidence="2" id="KW-0378">Hydrolase</keyword>
<evidence type="ECO:0000313" key="3">
    <source>
        <dbReference type="Proteomes" id="UP000286680"/>
    </source>
</evidence>
<dbReference type="InterPro" id="IPR046879">
    <property type="entry name" value="KANL3/Tex30_Abhydrolase"/>
</dbReference>
<comment type="caution">
    <text evidence="2">The sequence shown here is derived from an EMBL/GenBank/DDBJ whole genome shotgun (WGS) entry which is preliminary data.</text>
</comment>
<dbReference type="Proteomes" id="UP000286680">
    <property type="component" value="Unassembled WGS sequence"/>
</dbReference>
<gene>
    <name evidence="2" type="ORF">CWE23_01470</name>
</gene>
<evidence type="ECO:0000259" key="1">
    <source>
        <dbReference type="Pfam" id="PF20408"/>
    </source>
</evidence>
<dbReference type="InterPro" id="IPR029058">
    <property type="entry name" value="AB_hydrolase_fold"/>
</dbReference>
<feature type="domain" description="KANL3/Tex30 alpha/beta hydrolase-like" evidence="1">
    <location>
        <begin position="12"/>
        <end position="200"/>
    </location>
</feature>
<dbReference type="EMBL" id="PIPS01000001">
    <property type="protein sequence ID" value="RUO45735.1"/>
    <property type="molecule type" value="Genomic_DNA"/>
</dbReference>
<dbReference type="InterPro" id="IPR026555">
    <property type="entry name" value="NSL3/Tex30"/>
</dbReference>
<dbReference type="SUPFAM" id="SSF53474">
    <property type="entry name" value="alpha/beta-Hydrolases"/>
    <property type="match status" value="1"/>
</dbReference>
<dbReference type="PANTHER" id="PTHR13136">
    <property type="entry name" value="TESTIS DEVELOPMENT PROTEIN PRTD"/>
    <property type="match status" value="1"/>
</dbReference>
<proteinExistence type="predicted"/>